<feature type="region of interest" description="Disordered" evidence="1">
    <location>
        <begin position="270"/>
        <end position="290"/>
    </location>
</feature>
<keyword evidence="3" id="KW-1185">Reference proteome</keyword>
<protein>
    <submittedName>
        <fullName evidence="2">Uncharacterized protein</fullName>
    </submittedName>
</protein>
<proteinExistence type="predicted"/>
<name>A0AAN6Q2T0_9PEZI</name>
<sequence length="461" mass="47894">MTATDTLETAPDPPEALDVVETPTSPSSSLARSRFEFETDKRNEGTKILMVEWEDEDASVREQDGEAGPGGELGGDEQSSSAGGWDVSWEGKGAVLPVWDVNPETSSSSSSSNNNNNIRRVYFLLPPGAPIPTLVNIARKGRSGEPGAVLRAKPLPAIFPAELTSKQDAGRRGVLHTMWAKRRVAELRAEIEAEMRANGESVGLEMALQELQWIVDHFGLAPDPGLPQPTRLHIPQSSAGPASPRSPLGGRLGEKLRGLKLATSPAELAAASQAAQSTQVPRTHPLVSSVSPPATGMSVSAAPGSGAGGVGSLNAIVGSAIAPAAAAARVGSEEDPHEEDLFALPMSPRSPEMKRSPFIVDICHDAPSALSRLPALFSGKSGAGAAGAGNKTPRAVFFGGNFSSDEYNAIVNAVKGACGESAATIQFVKCQKLDVISAGYFGPSPAGIAKVFRKKMAAAAR</sequence>
<reference evidence="2" key="1">
    <citation type="journal article" date="2023" name="Mol. Phylogenet. Evol.">
        <title>Genome-scale phylogeny and comparative genomics of the fungal order Sordariales.</title>
        <authorList>
            <person name="Hensen N."/>
            <person name="Bonometti L."/>
            <person name="Westerberg I."/>
            <person name="Brannstrom I.O."/>
            <person name="Guillou S."/>
            <person name="Cros-Aarteil S."/>
            <person name="Calhoun S."/>
            <person name="Haridas S."/>
            <person name="Kuo A."/>
            <person name="Mondo S."/>
            <person name="Pangilinan J."/>
            <person name="Riley R."/>
            <person name="LaButti K."/>
            <person name="Andreopoulos B."/>
            <person name="Lipzen A."/>
            <person name="Chen C."/>
            <person name="Yan M."/>
            <person name="Daum C."/>
            <person name="Ng V."/>
            <person name="Clum A."/>
            <person name="Steindorff A."/>
            <person name="Ohm R.A."/>
            <person name="Martin F."/>
            <person name="Silar P."/>
            <person name="Natvig D.O."/>
            <person name="Lalanne C."/>
            <person name="Gautier V."/>
            <person name="Ament-Velasquez S.L."/>
            <person name="Kruys A."/>
            <person name="Hutchinson M.I."/>
            <person name="Powell A.J."/>
            <person name="Barry K."/>
            <person name="Miller A.N."/>
            <person name="Grigoriev I.V."/>
            <person name="Debuchy R."/>
            <person name="Gladieux P."/>
            <person name="Hiltunen Thoren M."/>
            <person name="Johannesson H."/>
        </authorList>
    </citation>
    <scope>NUCLEOTIDE SEQUENCE</scope>
    <source>
        <strain evidence="2">CBS 757.83</strain>
    </source>
</reference>
<comment type="caution">
    <text evidence="2">The sequence shown here is derived from an EMBL/GenBank/DDBJ whole genome shotgun (WGS) entry which is preliminary data.</text>
</comment>
<dbReference type="AlphaFoldDB" id="A0AAN6Q2T0"/>
<evidence type="ECO:0000256" key="1">
    <source>
        <dbReference type="SAM" id="MobiDB-lite"/>
    </source>
</evidence>
<reference evidence="2" key="2">
    <citation type="submission" date="2023-05" db="EMBL/GenBank/DDBJ databases">
        <authorList>
            <consortium name="Lawrence Berkeley National Laboratory"/>
            <person name="Steindorff A."/>
            <person name="Hensen N."/>
            <person name="Bonometti L."/>
            <person name="Westerberg I."/>
            <person name="Brannstrom I.O."/>
            <person name="Guillou S."/>
            <person name="Cros-Aarteil S."/>
            <person name="Calhoun S."/>
            <person name="Haridas S."/>
            <person name="Kuo A."/>
            <person name="Mondo S."/>
            <person name="Pangilinan J."/>
            <person name="Riley R."/>
            <person name="Labutti K."/>
            <person name="Andreopoulos B."/>
            <person name="Lipzen A."/>
            <person name="Chen C."/>
            <person name="Yanf M."/>
            <person name="Daum C."/>
            <person name="Ng V."/>
            <person name="Clum A."/>
            <person name="Ohm R."/>
            <person name="Martin F."/>
            <person name="Silar P."/>
            <person name="Natvig D."/>
            <person name="Lalanne C."/>
            <person name="Gautier V."/>
            <person name="Ament-Velasquez S.L."/>
            <person name="Kruys A."/>
            <person name="Hutchinson M.I."/>
            <person name="Powell A.J."/>
            <person name="Barry K."/>
            <person name="Miller A.N."/>
            <person name="Grigoriev I.V."/>
            <person name="Debuchy R."/>
            <person name="Gladieux P."/>
            <person name="Thoren M.H."/>
            <person name="Johannesson H."/>
        </authorList>
    </citation>
    <scope>NUCLEOTIDE SEQUENCE</scope>
    <source>
        <strain evidence="2">CBS 757.83</strain>
    </source>
</reference>
<evidence type="ECO:0000313" key="2">
    <source>
        <dbReference type="EMBL" id="KAK4101766.1"/>
    </source>
</evidence>
<feature type="compositionally biased region" description="Low complexity" evidence="1">
    <location>
        <begin position="270"/>
        <end position="279"/>
    </location>
</feature>
<dbReference type="Proteomes" id="UP001305647">
    <property type="component" value="Unassembled WGS sequence"/>
</dbReference>
<feature type="compositionally biased region" description="Basic and acidic residues" evidence="1">
    <location>
        <begin position="33"/>
        <end position="45"/>
    </location>
</feature>
<accession>A0AAN6Q2T0</accession>
<dbReference type="EMBL" id="MU863634">
    <property type="protein sequence ID" value="KAK4101766.1"/>
    <property type="molecule type" value="Genomic_DNA"/>
</dbReference>
<gene>
    <name evidence="2" type="ORF">N658DRAFT_506923</name>
</gene>
<organism evidence="2 3">
    <name type="scientific">Parathielavia hyrcaniae</name>
    <dbReference type="NCBI Taxonomy" id="113614"/>
    <lineage>
        <taxon>Eukaryota</taxon>
        <taxon>Fungi</taxon>
        <taxon>Dikarya</taxon>
        <taxon>Ascomycota</taxon>
        <taxon>Pezizomycotina</taxon>
        <taxon>Sordariomycetes</taxon>
        <taxon>Sordariomycetidae</taxon>
        <taxon>Sordariales</taxon>
        <taxon>Chaetomiaceae</taxon>
        <taxon>Parathielavia</taxon>
    </lineage>
</organism>
<feature type="region of interest" description="Disordered" evidence="1">
    <location>
        <begin position="226"/>
        <end position="252"/>
    </location>
</feature>
<feature type="region of interest" description="Disordered" evidence="1">
    <location>
        <begin position="1"/>
        <end position="87"/>
    </location>
</feature>
<feature type="compositionally biased region" description="Polar residues" evidence="1">
    <location>
        <begin position="22"/>
        <end position="31"/>
    </location>
</feature>
<evidence type="ECO:0000313" key="3">
    <source>
        <dbReference type="Proteomes" id="UP001305647"/>
    </source>
</evidence>